<evidence type="ECO:0000313" key="3">
    <source>
        <dbReference type="Proteomes" id="UP000199161"/>
    </source>
</evidence>
<keyword evidence="1" id="KW-0472">Membrane</keyword>
<keyword evidence="3" id="KW-1185">Reference proteome</keyword>
<evidence type="ECO:0008006" key="4">
    <source>
        <dbReference type="Google" id="ProtNLM"/>
    </source>
</evidence>
<gene>
    <name evidence="2" type="ORF">SAMN05444422_1033</name>
</gene>
<evidence type="ECO:0000313" key="2">
    <source>
        <dbReference type="EMBL" id="SFB91450.1"/>
    </source>
</evidence>
<dbReference type="EMBL" id="FOKW01000003">
    <property type="protein sequence ID" value="SFB91450.1"/>
    <property type="molecule type" value="Genomic_DNA"/>
</dbReference>
<organism evidence="2 3">
    <name type="scientific">Natronobacterium haloterrestre</name>
    <name type="common">Halobiforma haloterrestris</name>
    <dbReference type="NCBI Taxonomy" id="148448"/>
    <lineage>
        <taxon>Archaea</taxon>
        <taxon>Methanobacteriati</taxon>
        <taxon>Methanobacteriota</taxon>
        <taxon>Stenosarchaea group</taxon>
        <taxon>Halobacteria</taxon>
        <taxon>Halobacteriales</taxon>
        <taxon>Natrialbaceae</taxon>
        <taxon>Natronobacterium</taxon>
    </lineage>
</organism>
<keyword evidence="1" id="KW-1133">Transmembrane helix</keyword>
<accession>A0A1I1F2Q8</accession>
<name>A0A1I1F2Q8_NATHA</name>
<dbReference type="Proteomes" id="UP000199161">
    <property type="component" value="Unassembled WGS sequence"/>
</dbReference>
<sequence length="256" mass="26478">MINRQRLTAALLALVVLASGLSAFAGPAAAATYSDGDEAIAVIVEWDDVEVSDGDTADIQLEHITTGDADTVTVTVRDATGEDTYWINYDDLSIDPADAEDVDISLVDDILGVIVEDFSVSYDGSETLEVADNEGIETNLTAIDAADAPLEVDVAVYDGETLLNSTTVDVSGGETVYADIDPVDLEGDTANVTVQIDNVFVDSGSDGAYPELNAFSAEIIDDGGAGGGSDGGTDDQTMWIIGGAIALLGALLLMND</sequence>
<dbReference type="AlphaFoldDB" id="A0A1I1F2Q8"/>
<keyword evidence="1" id="KW-0812">Transmembrane</keyword>
<evidence type="ECO:0000256" key="1">
    <source>
        <dbReference type="SAM" id="Phobius"/>
    </source>
</evidence>
<feature type="transmembrane region" description="Helical" evidence="1">
    <location>
        <begin position="237"/>
        <end position="254"/>
    </location>
</feature>
<reference evidence="3" key="1">
    <citation type="submission" date="2016-10" db="EMBL/GenBank/DDBJ databases">
        <authorList>
            <person name="Varghese N."/>
            <person name="Submissions S."/>
        </authorList>
    </citation>
    <scope>NUCLEOTIDE SEQUENCE [LARGE SCALE GENOMIC DNA]</scope>
    <source>
        <strain evidence="3">DSM 13078</strain>
    </source>
</reference>
<proteinExistence type="predicted"/>
<protein>
    <recommendedName>
        <fullName evidence="4">PGF-CTERM protein</fullName>
    </recommendedName>
</protein>
<dbReference type="RefSeq" id="WP_143095811.1">
    <property type="nucleotide sequence ID" value="NZ_FOKW01000003.1"/>
</dbReference>